<feature type="signal peptide" evidence="1">
    <location>
        <begin position="1"/>
        <end position="22"/>
    </location>
</feature>
<gene>
    <name evidence="2" type="ORF">IE37_03301</name>
</gene>
<evidence type="ECO:0000313" key="3">
    <source>
        <dbReference type="Proteomes" id="UP000245720"/>
    </source>
</evidence>
<comment type="caution">
    <text evidence="2">The sequence shown here is derived from an EMBL/GenBank/DDBJ whole genome shotgun (WGS) entry which is preliminary data.</text>
</comment>
<feature type="chain" id="PRO_5038707703" evidence="1">
    <location>
        <begin position="23"/>
        <end position="121"/>
    </location>
</feature>
<organism evidence="2 3">
    <name type="scientific">Ruminococcus flavefaciens</name>
    <dbReference type="NCBI Taxonomy" id="1265"/>
    <lineage>
        <taxon>Bacteria</taxon>
        <taxon>Bacillati</taxon>
        <taxon>Bacillota</taxon>
        <taxon>Clostridia</taxon>
        <taxon>Eubacteriales</taxon>
        <taxon>Oscillospiraceae</taxon>
        <taxon>Ruminococcus</taxon>
    </lineage>
</organism>
<evidence type="ECO:0000313" key="2">
    <source>
        <dbReference type="EMBL" id="PWJ09867.1"/>
    </source>
</evidence>
<proteinExistence type="predicted"/>
<dbReference type="AlphaFoldDB" id="A0A315XWJ0"/>
<evidence type="ECO:0000256" key="1">
    <source>
        <dbReference type="SAM" id="SignalP"/>
    </source>
</evidence>
<accession>A0A315XWJ0</accession>
<dbReference type="EMBL" id="QGDI01000018">
    <property type="protein sequence ID" value="PWJ09867.1"/>
    <property type="molecule type" value="Genomic_DNA"/>
</dbReference>
<dbReference type="RefSeq" id="WP_109727962.1">
    <property type="nucleotide sequence ID" value="NZ_QGDI01000018.1"/>
</dbReference>
<name>A0A315XWJ0_RUMFL</name>
<protein>
    <submittedName>
        <fullName evidence="2">Uncharacterized protein</fullName>
    </submittedName>
</protein>
<sequence>MKKTFKKVLASAIAVTTMAVSAVGMSASADTGYTSFSPNASAILSVTSSFVSASTNCTIICSTITASITATTGGTLTGDTLKSAYNTTSVYVTANGSVDTATSYHYVKNANGSGSTTMWAT</sequence>
<keyword evidence="1" id="KW-0732">Signal</keyword>
<reference evidence="2 3" key="1">
    <citation type="submission" date="2018-05" db="EMBL/GenBank/DDBJ databases">
        <title>The Hungate 1000. A catalogue of reference genomes from the rumen microbiome.</title>
        <authorList>
            <person name="Kelly W."/>
        </authorList>
    </citation>
    <scope>NUCLEOTIDE SEQUENCE [LARGE SCALE GENOMIC DNA]</scope>
    <source>
        <strain evidence="2 3">SAb67</strain>
    </source>
</reference>
<dbReference type="Proteomes" id="UP000245720">
    <property type="component" value="Unassembled WGS sequence"/>
</dbReference>